<dbReference type="Proteomes" id="UP000826234">
    <property type="component" value="Unassembled WGS sequence"/>
</dbReference>
<protein>
    <submittedName>
        <fullName evidence="2">Uncharacterized protein</fullName>
    </submittedName>
</protein>
<evidence type="ECO:0000313" key="3">
    <source>
        <dbReference type="Proteomes" id="UP000826234"/>
    </source>
</evidence>
<comment type="caution">
    <text evidence="2">The sequence shown here is derived from an EMBL/GenBank/DDBJ whole genome shotgun (WGS) entry which is preliminary data.</text>
</comment>
<dbReference type="EMBL" id="JAIPUX010003289">
    <property type="protein sequence ID" value="KAH0622174.1"/>
    <property type="molecule type" value="Genomic_DNA"/>
</dbReference>
<organism evidence="2 3">
    <name type="scientific">Phrynosoma platyrhinos</name>
    <name type="common">Desert horned lizard</name>
    <dbReference type="NCBI Taxonomy" id="52577"/>
    <lineage>
        <taxon>Eukaryota</taxon>
        <taxon>Metazoa</taxon>
        <taxon>Chordata</taxon>
        <taxon>Craniata</taxon>
        <taxon>Vertebrata</taxon>
        <taxon>Euteleostomi</taxon>
        <taxon>Lepidosauria</taxon>
        <taxon>Squamata</taxon>
        <taxon>Bifurcata</taxon>
        <taxon>Unidentata</taxon>
        <taxon>Episquamata</taxon>
        <taxon>Toxicofera</taxon>
        <taxon>Iguania</taxon>
        <taxon>Phrynosomatidae</taxon>
        <taxon>Phrynosomatinae</taxon>
        <taxon>Phrynosoma</taxon>
    </lineage>
</organism>
<feature type="compositionally biased region" description="Pro residues" evidence="1">
    <location>
        <begin position="34"/>
        <end position="47"/>
    </location>
</feature>
<name>A0ABQ7SY40_PHRPL</name>
<accession>A0ABQ7SY40</accession>
<feature type="non-terminal residue" evidence="2">
    <location>
        <position position="47"/>
    </location>
</feature>
<sequence length="47" mass="4871">MISRQAFCISTTRLEPGGNQDDQTGPAGGQVPILQPPPNPDAPPPGF</sequence>
<gene>
    <name evidence="2" type="ORF">JD844_024248</name>
</gene>
<keyword evidence="3" id="KW-1185">Reference proteome</keyword>
<evidence type="ECO:0000313" key="2">
    <source>
        <dbReference type="EMBL" id="KAH0622174.1"/>
    </source>
</evidence>
<feature type="region of interest" description="Disordered" evidence="1">
    <location>
        <begin position="1"/>
        <end position="47"/>
    </location>
</feature>
<proteinExistence type="predicted"/>
<reference evidence="2 3" key="1">
    <citation type="journal article" date="2022" name="Gigascience">
        <title>A chromosome-level genome assembly and annotation of the desert horned lizard, Phrynosoma platyrhinos, provides insight into chromosomal rearrangements among reptiles.</title>
        <authorList>
            <person name="Koochekian N."/>
            <person name="Ascanio A."/>
            <person name="Farleigh K."/>
            <person name="Card D.C."/>
            <person name="Schield D.R."/>
            <person name="Castoe T.A."/>
            <person name="Jezkova T."/>
        </authorList>
    </citation>
    <scope>NUCLEOTIDE SEQUENCE [LARGE SCALE GENOMIC DNA]</scope>
    <source>
        <strain evidence="2">NK-2021</strain>
    </source>
</reference>
<evidence type="ECO:0000256" key="1">
    <source>
        <dbReference type="SAM" id="MobiDB-lite"/>
    </source>
</evidence>